<comment type="caution">
    <text evidence="1">The sequence shown here is derived from an EMBL/GenBank/DDBJ whole genome shotgun (WGS) entry which is preliminary data.</text>
</comment>
<accession>A0A8S4QTX1</accession>
<dbReference type="AlphaFoldDB" id="A0A8S4QTX1"/>
<evidence type="ECO:0000313" key="1">
    <source>
        <dbReference type="EMBL" id="CAH2217659.1"/>
    </source>
</evidence>
<proteinExistence type="predicted"/>
<keyword evidence="2" id="KW-1185">Reference proteome</keyword>
<dbReference type="EMBL" id="CAKXAJ010018356">
    <property type="protein sequence ID" value="CAH2217659.1"/>
    <property type="molecule type" value="Genomic_DNA"/>
</dbReference>
<reference evidence="1" key="1">
    <citation type="submission" date="2022-03" db="EMBL/GenBank/DDBJ databases">
        <authorList>
            <person name="Lindestad O."/>
        </authorList>
    </citation>
    <scope>NUCLEOTIDE SEQUENCE</scope>
</reference>
<dbReference type="Proteomes" id="UP000838756">
    <property type="component" value="Unassembled WGS sequence"/>
</dbReference>
<dbReference type="OrthoDB" id="7424700at2759"/>
<organism evidence="1 2">
    <name type="scientific">Pararge aegeria aegeria</name>
    <dbReference type="NCBI Taxonomy" id="348720"/>
    <lineage>
        <taxon>Eukaryota</taxon>
        <taxon>Metazoa</taxon>
        <taxon>Ecdysozoa</taxon>
        <taxon>Arthropoda</taxon>
        <taxon>Hexapoda</taxon>
        <taxon>Insecta</taxon>
        <taxon>Pterygota</taxon>
        <taxon>Neoptera</taxon>
        <taxon>Endopterygota</taxon>
        <taxon>Lepidoptera</taxon>
        <taxon>Glossata</taxon>
        <taxon>Ditrysia</taxon>
        <taxon>Papilionoidea</taxon>
        <taxon>Nymphalidae</taxon>
        <taxon>Satyrinae</taxon>
        <taxon>Satyrini</taxon>
        <taxon>Parargina</taxon>
        <taxon>Pararge</taxon>
    </lineage>
</organism>
<evidence type="ECO:0000313" key="2">
    <source>
        <dbReference type="Proteomes" id="UP000838756"/>
    </source>
</evidence>
<gene>
    <name evidence="1" type="primary">jg8054</name>
    <name evidence="1" type="ORF">PAEG_LOCUS5543</name>
</gene>
<protein>
    <submittedName>
        <fullName evidence="1">Jg8054 protein</fullName>
    </submittedName>
</protein>
<sequence length="180" mass="21221">MLAALPLWMAELIHWPSMERPQVLFFDKEYYSSVIFKSKLINRRDPIHYVTVNYTSKKVMNNDFEVSLYFYQLLSNVYKRSFVEIHYKLCDVLLKDPIVGEAFREGYYRVPEKERMLSVLKCPFPPGLYSYIDMRISLAALVDTFPFQEGRVYCNVTNKGRPTGRASLDFHIKPLPKTKK</sequence>
<name>A0A8S4QTX1_9NEOP</name>